<keyword evidence="2 5" id="KW-0812">Transmembrane</keyword>
<evidence type="ECO:0000313" key="8">
    <source>
        <dbReference type="Proteomes" id="UP001383192"/>
    </source>
</evidence>
<organism evidence="7 8">
    <name type="scientific">Paramarasmius palmivorus</name>
    <dbReference type="NCBI Taxonomy" id="297713"/>
    <lineage>
        <taxon>Eukaryota</taxon>
        <taxon>Fungi</taxon>
        <taxon>Dikarya</taxon>
        <taxon>Basidiomycota</taxon>
        <taxon>Agaricomycotina</taxon>
        <taxon>Agaricomycetes</taxon>
        <taxon>Agaricomycetidae</taxon>
        <taxon>Agaricales</taxon>
        <taxon>Marasmiineae</taxon>
        <taxon>Marasmiaceae</taxon>
        <taxon>Paramarasmius</taxon>
    </lineage>
</organism>
<dbReference type="Pfam" id="PF00324">
    <property type="entry name" value="AA_permease"/>
    <property type="match status" value="1"/>
</dbReference>
<dbReference type="Proteomes" id="UP001383192">
    <property type="component" value="Unassembled WGS sequence"/>
</dbReference>
<dbReference type="AlphaFoldDB" id="A0AAW0ECB3"/>
<evidence type="ECO:0000256" key="3">
    <source>
        <dbReference type="ARBA" id="ARBA00022989"/>
    </source>
</evidence>
<dbReference type="InterPro" id="IPR004841">
    <property type="entry name" value="AA-permease/SLC12A_dom"/>
</dbReference>
<evidence type="ECO:0000256" key="5">
    <source>
        <dbReference type="SAM" id="Phobius"/>
    </source>
</evidence>
<gene>
    <name evidence="7" type="primary">inda1_2</name>
    <name evidence="7" type="ORF">VNI00_000373</name>
</gene>
<evidence type="ECO:0000313" key="7">
    <source>
        <dbReference type="EMBL" id="KAK7062876.1"/>
    </source>
</evidence>
<evidence type="ECO:0000256" key="1">
    <source>
        <dbReference type="ARBA" id="ARBA00004141"/>
    </source>
</evidence>
<sequence>MTAPIAYINVAESGDEVFDWLLAISGLATVVTWLSVCVCHVRFRRAWKVQGHSIEELPFQAMGGVYGSWFGIVLMVLVLIAQFYVAVWPIGFNGTPTERVQSFFKAYMAIPIILCFWIIGYAWKRTTPRRAHEIDLDSGRKSWLTVEEMRQYRLERSQAPLHIRIYRMLFTN</sequence>
<protein>
    <submittedName>
        <fullName evidence="7">Amino-acid permease inda1</fullName>
    </submittedName>
</protein>
<reference evidence="7 8" key="1">
    <citation type="submission" date="2024-01" db="EMBL/GenBank/DDBJ databases">
        <title>A draft genome for a cacao thread blight-causing isolate of Paramarasmius palmivorus.</title>
        <authorList>
            <person name="Baruah I.K."/>
            <person name="Bukari Y."/>
            <person name="Amoako-Attah I."/>
            <person name="Meinhardt L.W."/>
            <person name="Bailey B.A."/>
            <person name="Cohen S.P."/>
        </authorList>
    </citation>
    <scope>NUCLEOTIDE SEQUENCE [LARGE SCALE GENOMIC DNA]</scope>
    <source>
        <strain evidence="7 8">GH-12</strain>
    </source>
</reference>
<dbReference type="GO" id="GO:0016020">
    <property type="term" value="C:membrane"/>
    <property type="evidence" value="ECO:0007669"/>
    <property type="project" value="UniProtKB-SubCell"/>
</dbReference>
<feature type="transmembrane region" description="Helical" evidence="5">
    <location>
        <begin position="20"/>
        <end position="43"/>
    </location>
</feature>
<proteinExistence type="predicted"/>
<evidence type="ECO:0000259" key="6">
    <source>
        <dbReference type="Pfam" id="PF00324"/>
    </source>
</evidence>
<dbReference type="EMBL" id="JAYKXP010000001">
    <property type="protein sequence ID" value="KAK7062876.1"/>
    <property type="molecule type" value="Genomic_DNA"/>
</dbReference>
<comment type="subcellular location">
    <subcellularLocation>
        <location evidence="1">Membrane</location>
        <topology evidence="1">Multi-pass membrane protein</topology>
    </subcellularLocation>
</comment>
<dbReference type="PANTHER" id="PTHR43341">
    <property type="entry name" value="AMINO ACID PERMEASE"/>
    <property type="match status" value="1"/>
</dbReference>
<dbReference type="InterPro" id="IPR050524">
    <property type="entry name" value="APC_YAT"/>
</dbReference>
<evidence type="ECO:0000256" key="4">
    <source>
        <dbReference type="ARBA" id="ARBA00023136"/>
    </source>
</evidence>
<accession>A0AAW0ECB3</accession>
<comment type="caution">
    <text evidence="7">The sequence shown here is derived from an EMBL/GenBank/DDBJ whole genome shotgun (WGS) entry which is preliminary data.</text>
</comment>
<feature type="transmembrane region" description="Helical" evidence="5">
    <location>
        <begin position="64"/>
        <end position="86"/>
    </location>
</feature>
<dbReference type="PANTHER" id="PTHR43341:SF12">
    <property type="entry name" value="AMINO ACID TRANSPORTER (EUROFUNG)"/>
    <property type="match status" value="1"/>
</dbReference>
<keyword evidence="4 5" id="KW-0472">Membrane</keyword>
<keyword evidence="3 5" id="KW-1133">Transmembrane helix</keyword>
<feature type="domain" description="Amino acid permease/ SLC12A" evidence="6">
    <location>
        <begin position="10"/>
        <end position="130"/>
    </location>
</feature>
<keyword evidence="8" id="KW-1185">Reference proteome</keyword>
<evidence type="ECO:0000256" key="2">
    <source>
        <dbReference type="ARBA" id="ARBA00022692"/>
    </source>
</evidence>
<name>A0AAW0ECB3_9AGAR</name>
<feature type="transmembrane region" description="Helical" evidence="5">
    <location>
        <begin position="106"/>
        <end position="123"/>
    </location>
</feature>
<dbReference type="GO" id="GO:0015171">
    <property type="term" value="F:amino acid transmembrane transporter activity"/>
    <property type="evidence" value="ECO:0007669"/>
    <property type="project" value="TreeGrafter"/>
</dbReference>